<evidence type="ECO:0000313" key="2">
    <source>
        <dbReference type="EMBL" id="KAH6597856.1"/>
    </source>
</evidence>
<evidence type="ECO:0000313" key="3">
    <source>
        <dbReference type="Proteomes" id="UP001648503"/>
    </source>
</evidence>
<reference evidence="2 3" key="1">
    <citation type="submission" date="2021-02" db="EMBL/GenBank/DDBJ databases">
        <title>Variation within the Batrachochytrium salamandrivorans European outbreak.</title>
        <authorList>
            <person name="Kelly M."/>
            <person name="Pasmans F."/>
            <person name="Shea T.P."/>
            <person name="Munoz J.F."/>
            <person name="Carranza S."/>
            <person name="Cuomo C.A."/>
            <person name="Martel A."/>
        </authorList>
    </citation>
    <scope>NUCLEOTIDE SEQUENCE [LARGE SCALE GENOMIC DNA]</scope>
    <source>
        <strain evidence="2 3">AMFP18/2</strain>
    </source>
</reference>
<protein>
    <submittedName>
        <fullName evidence="2">Uncharacterized protein</fullName>
    </submittedName>
</protein>
<proteinExistence type="predicted"/>
<name>A0ABQ8FHK7_9FUNG</name>
<sequence>MHSISPTITSPITSPTTTPATIPTITLTIFGTGIFPKICKTRDILNRFTTAVSQNEIQPLFANLYA</sequence>
<organism evidence="2 3">
    <name type="scientific">Batrachochytrium salamandrivorans</name>
    <dbReference type="NCBI Taxonomy" id="1357716"/>
    <lineage>
        <taxon>Eukaryota</taxon>
        <taxon>Fungi</taxon>
        <taxon>Fungi incertae sedis</taxon>
        <taxon>Chytridiomycota</taxon>
        <taxon>Chytridiomycota incertae sedis</taxon>
        <taxon>Chytridiomycetes</taxon>
        <taxon>Rhizophydiales</taxon>
        <taxon>Rhizophydiales incertae sedis</taxon>
        <taxon>Batrachochytrium</taxon>
    </lineage>
</organism>
<accession>A0ABQ8FHK7</accession>
<gene>
    <name evidence="2" type="ORF">BASA50_004200</name>
</gene>
<evidence type="ECO:0000256" key="1">
    <source>
        <dbReference type="SAM" id="MobiDB-lite"/>
    </source>
</evidence>
<feature type="region of interest" description="Disordered" evidence="1">
    <location>
        <begin position="1"/>
        <end position="20"/>
    </location>
</feature>
<keyword evidence="3" id="KW-1185">Reference proteome</keyword>
<dbReference type="Proteomes" id="UP001648503">
    <property type="component" value="Unassembled WGS sequence"/>
</dbReference>
<dbReference type="EMBL" id="JAFCIX010000127">
    <property type="protein sequence ID" value="KAH6597856.1"/>
    <property type="molecule type" value="Genomic_DNA"/>
</dbReference>
<comment type="caution">
    <text evidence="2">The sequence shown here is derived from an EMBL/GenBank/DDBJ whole genome shotgun (WGS) entry which is preliminary data.</text>
</comment>